<evidence type="ECO:0000256" key="2">
    <source>
        <dbReference type="PIRSR" id="PIRSR037031-51"/>
    </source>
</evidence>
<dbReference type="InterPro" id="IPR005243">
    <property type="entry name" value="THIRX-like_proc"/>
</dbReference>
<dbReference type="InterPro" id="IPR036249">
    <property type="entry name" value="Thioredoxin-like_sf"/>
</dbReference>
<dbReference type="PANTHER" id="PTHR36450:SF1">
    <property type="entry name" value="THIOREDOXIN"/>
    <property type="match status" value="1"/>
</dbReference>
<feature type="active site" description="Nucleophile" evidence="1">
    <location>
        <position position="10"/>
    </location>
</feature>
<dbReference type="RefSeq" id="WP_149545043.1">
    <property type="nucleotide sequence ID" value="NZ_VTPS01000007.1"/>
</dbReference>
<keyword evidence="2" id="KW-0676">Redox-active center</keyword>
<dbReference type="SUPFAM" id="SSF52833">
    <property type="entry name" value="Thioredoxin-like"/>
    <property type="match status" value="1"/>
</dbReference>
<evidence type="ECO:0000256" key="1">
    <source>
        <dbReference type="PIRSR" id="PIRSR037031-50"/>
    </source>
</evidence>
<keyword evidence="5" id="KW-1185">Reference proteome</keyword>
<dbReference type="Proteomes" id="UP000322976">
    <property type="component" value="Unassembled WGS sequence"/>
</dbReference>
<dbReference type="Gene3D" id="3.40.30.10">
    <property type="entry name" value="Glutaredoxin"/>
    <property type="match status" value="1"/>
</dbReference>
<feature type="domain" description="Thioredoxin-like fold" evidence="3">
    <location>
        <begin position="1"/>
        <end position="76"/>
    </location>
</feature>
<dbReference type="PIRSF" id="PIRSF037031">
    <property type="entry name" value="Redox_disulphide_2"/>
    <property type="match status" value="1"/>
</dbReference>
<evidence type="ECO:0000259" key="3">
    <source>
        <dbReference type="Pfam" id="PF13192"/>
    </source>
</evidence>
<dbReference type="Pfam" id="PF13192">
    <property type="entry name" value="Thioredoxin_3"/>
    <property type="match status" value="1"/>
</dbReference>
<feature type="disulfide bond" description="Redox-active" evidence="2">
    <location>
        <begin position="10"/>
        <end position="13"/>
    </location>
</feature>
<evidence type="ECO:0000313" key="4">
    <source>
        <dbReference type="EMBL" id="TZE82282.1"/>
    </source>
</evidence>
<gene>
    <name evidence="4" type="ORF">FWJ32_05890</name>
</gene>
<keyword evidence="2" id="KW-1015">Disulfide bond</keyword>
<dbReference type="AlphaFoldDB" id="A0A5D8QCM2"/>
<dbReference type="EMBL" id="VTPS01000007">
    <property type="protein sequence ID" value="TZE82282.1"/>
    <property type="molecule type" value="Genomic_DNA"/>
</dbReference>
<accession>A0A5D8QCM2</accession>
<proteinExistence type="predicted"/>
<evidence type="ECO:0000313" key="5">
    <source>
        <dbReference type="Proteomes" id="UP000322976"/>
    </source>
</evidence>
<protein>
    <submittedName>
        <fullName evidence="4">Thioredoxin family protein</fullName>
    </submittedName>
</protein>
<reference evidence="4 5" key="1">
    <citation type="submission" date="2019-08" db="EMBL/GenBank/DDBJ databases">
        <title>Calorimonas adulescens gen. nov., sp. nov., an anaerobic thermophilic bacterium from Sakhalin hot spring.</title>
        <authorList>
            <person name="Khomyakova M.A."/>
            <person name="Merkel A.Y."/>
            <person name="Novikov A."/>
            <person name="Bonch-Osmolovskaya E.A."/>
            <person name="Slobodkin A.I."/>
        </authorList>
    </citation>
    <scope>NUCLEOTIDE SEQUENCE [LARGE SCALE GENOMIC DNA]</scope>
    <source>
        <strain evidence="4 5">A05MB</strain>
    </source>
</reference>
<name>A0A5D8QCM2_9THEO</name>
<dbReference type="PANTHER" id="PTHR36450">
    <property type="entry name" value="THIOREDOXIN"/>
    <property type="match status" value="1"/>
</dbReference>
<feature type="active site" description="Nucleophile" evidence="1">
    <location>
        <position position="13"/>
    </location>
</feature>
<sequence>MEIKILGTGCPKCQALERNTREALKEMGIEAEVTEVKDIKKIMQYDIMTTPGIVINEKVKAAGKVLSKDEIKKLIEEENV</sequence>
<dbReference type="NCBIfam" id="TIGR00412">
    <property type="entry name" value="redox_disulf_2"/>
    <property type="match status" value="1"/>
</dbReference>
<comment type="caution">
    <text evidence="4">The sequence shown here is derived from an EMBL/GenBank/DDBJ whole genome shotgun (WGS) entry which is preliminary data.</text>
</comment>
<organism evidence="4 5">
    <name type="scientific">Calorimonas adulescens</name>
    <dbReference type="NCBI Taxonomy" id="2606906"/>
    <lineage>
        <taxon>Bacteria</taxon>
        <taxon>Bacillati</taxon>
        <taxon>Bacillota</taxon>
        <taxon>Clostridia</taxon>
        <taxon>Thermoanaerobacterales</taxon>
        <taxon>Thermoanaerobacteraceae</taxon>
        <taxon>Calorimonas</taxon>
    </lineage>
</organism>
<dbReference type="InterPro" id="IPR012336">
    <property type="entry name" value="Thioredoxin-like_fold"/>
</dbReference>